<dbReference type="GO" id="GO:0042907">
    <property type="term" value="F:xanthine transmembrane transporter activity"/>
    <property type="evidence" value="ECO:0007669"/>
    <property type="project" value="TreeGrafter"/>
</dbReference>
<dbReference type="InterPro" id="IPR006043">
    <property type="entry name" value="NCS2"/>
</dbReference>
<evidence type="ECO:0000256" key="2">
    <source>
        <dbReference type="ARBA" id="ARBA00008821"/>
    </source>
</evidence>
<evidence type="ECO:0000256" key="8">
    <source>
        <dbReference type="SAM" id="Phobius"/>
    </source>
</evidence>
<evidence type="ECO:0000256" key="3">
    <source>
        <dbReference type="ARBA" id="ARBA00022448"/>
    </source>
</evidence>
<feature type="transmembrane region" description="Helical" evidence="8">
    <location>
        <begin position="207"/>
        <end position="229"/>
    </location>
</feature>
<dbReference type="eggNOG" id="COG2233">
    <property type="taxonomic scope" value="Bacteria"/>
</dbReference>
<dbReference type="InterPro" id="IPR006042">
    <property type="entry name" value="Xan_ur_permease"/>
</dbReference>
<dbReference type="NCBIfam" id="NF037981">
    <property type="entry name" value="NCS2_1"/>
    <property type="match status" value="1"/>
</dbReference>
<dbReference type="STRING" id="28230.SAMN05878443_2133"/>
<accession>A0A1N6HWK3</accession>
<keyword evidence="5 8" id="KW-0812">Transmembrane</keyword>
<evidence type="ECO:0000256" key="4">
    <source>
        <dbReference type="ARBA" id="ARBA00022475"/>
    </source>
</evidence>
<name>A0A1N6HWK3_9LACT</name>
<dbReference type="PANTHER" id="PTHR42810:SF2">
    <property type="entry name" value="PURINE PERMEASE C1399.01C-RELATED"/>
    <property type="match status" value="1"/>
</dbReference>
<feature type="transmembrane region" description="Helical" evidence="8">
    <location>
        <begin position="105"/>
        <end position="133"/>
    </location>
</feature>
<keyword evidence="4" id="KW-1003">Cell membrane</keyword>
<dbReference type="AlphaFoldDB" id="A0A1N6HWK3"/>
<comment type="subcellular location">
    <subcellularLocation>
        <location evidence="1">Cell membrane</location>
        <topology evidence="1">Multi-pass membrane protein</topology>
    </subcellularLocation>
</comment>
<evidence type="ECO:0000256" key="6">
    <source>
        <dbReference type="ARBA" id="ARBA00022989"/>
    </source>
</evidence>
<dbReference type="Proteomes" id="UP000184758">
    <property type="component" value="Unassembled WGS sequence"/>
</dbReference>
<feature type="transmembrane region" description="Helical" evidence="8">
    <location>
        <begin position="389"/>
        <end position="407"/>
    </location>
</feature>
<gene>
    <name evidence="9" type="ORF">SAMN05878443_2133</name>
</gene>
<dbReference type="PANTHER" id="PTHR42810">
    <property type="entry name" value="PURINE PERMEASE C1399.01C-RELATED"/>
    <property type="match status" value="1"/>
</dbReference>
<dbReference type="OrthoDB" id="9805749at2"/>
<keyword evidence="10" id="KW-1185">Reference proteome</keyword>
<dbReference type="Pfam" id="PF00860">
    <property type="entry name" value="Xan_ur_permease"/>
    <property type="match status" value="1"/>
</dbReference>
<dbReference type="NCBIfam" id="TIGR00801">
    <property type="entry name" value="ncs2"/>
    <property type="match status" value="1"/>
</dbReference>
<sequence>MNFLSSIKRNEPVNRSKYDVDGIPPLREAVPLGLQHIFAMFLGNIAVPIIVAKVVGISGRDLTVLVQSAMVMAGVATLIQCYPIWKVGAKLPVVMGSSFGFLPTNISIASGYGISGLLGATFVGGLFCAGLGFILQPLRRFFPKVVTGTVVLTIGLSLLPTGIQAMAGGNGSETFGSMKNWLVSLFVMFLVLLLNQFGKGMAKTSSILIAIVIGYIVAVALNMVEFGPIREATWFSLPQPFYFPLTFQWGAIAPMLIMFVVTAVETVGDVTAITMGGSDREPTDKELSGSIIANGVTSALAAMFNSLPNTSFSQNVGMISFTKMMSRYIVAVGSVFLIAAGLVPKFGAMISTLPQAVIGGASIIIFSQITLTGIGILTAEPLTDRSKVIIGLSLVFGLGLTQVPEAMAGLPNFLADLFGGSAIVIACLVALVLNIIMPAEPMTKAEV</sequence>
<keyword evidence="3" id="KW-0813">Transport</keyword>
<dbReference type="NCBIfam" id="TIGR03173">
    <property type="entry name" value="pbuX"/>
    <property type="match status" value="1"/>
</dbReference>
<dbReference type="EMBL" id="FSRN01000001">
    <property type="protein sequence ID" value="SIO24146.1"/>
    <property type="molecule type" value="Genomic_DNA"/>
</dbReference>
<feature type="transmembrane region" description="Helical" evidence="8">
    <location>
        <begin position="34"/>
        <end position="55"/>
    </location>
</feature>
<feature type="transmembrane region" description="Helical" evidence="8">
    <location>
        <begin position="62"/>
        <end position="85"/>
    </location>
</feature>
<evidence type="ECO:0000256" key="1">
    <source>
        <dbReference type="ARBA" id="ARBA00004651"/>
    </source>
</evidence>
<feature type="transmembrane region" description="Helical" evidence="8">
    <location>
        <begin position="241"/>
        <end position="264"/>
    </location>
</feature>
<feature type="transmembrane region" description="Helical" evidence="8">
    <location>
        <begin position="356"/>
        <end position="377"/>
    </location>
</feature>
<proteinExistence type="inferred from homology"/>
<feature type="transmembrane region" description="Helical" evidence="8">
    <location>
        <begin position="145"/>
        <end position="166"/>
    </location>
</feature>
<organism evidence="9 10">
    <name type="scientific">Carnobacterium alterfunditum</name>
    <dbReference type="NCBI Taxonomy" id="28230"/>
    <lineage>
        <taxon>Bacteria</taxon>
        <taxon>Bacillati</taxon>
        <taxon>Bacillota</taxon>
        <taxon>Bacilli</taxon>
        <taxon>Lactobacillales</taxon>
        <taxon>Carnobacteriaceae</taxon>
        <taxon>Carnobacterium</taxon>
    </lineage>
</organism>
<protein>
    <submittedName>
        <fullName evidence="9">Nucleobase:cation symporter-2, NCS2 family</fullName>
    </submittedName>
</protein>
<feature type="transmembrane region" description="Helical" evidence="8">
    <location>
        <begin position="413"/>
        <end position="436"/>
    </location>
</feature>
<dbReference type="PROSITE" id="PS01116">
    <property type="entry name" value="XANTH_URACIL_PERMASE"/>
    <property type="match status" value="1"/>
</dbReference>
<reference evidence="10" key="1">
    <citation type="submission" date="2016-11" db="EMBL/GenBank/DDBJ databases">
        <authorList>
            <person name="Varghese N."/>
            <person name="Submissions S."/>
        </authorList>
    </citation>
    <scope>NUCLEOTIDE SEQUENCE [LARGE SCALE GENOMIC DNA]</scope>
    <source>
        <strain evidence="10">313</strain>
    </source>
</reference>
<evidence type="ECO:0000313" key="9">
    <source>
        <dbReference type="EMBL" id="SIO24146.1"/>
    </source>
</evidence>
<feature type="transmembrane region" description="Helical" evidence="8">
    <location>
        <begin position="328"/>
        <end position="350"/>
    </location>
</feature>
<evidence type="ECO:0000256" key="7">
    <source>
        <dbReference type="ARBA" id="ARBA00023136"/>
    </source>
</evidence>
<evidence type="ECO:0000313" key="10">
    <source>
        <dbReference type="Proteomes" id="UP000184758"/>
    </source>
</evidence>
<keyword evidence="7 8" id="KW-0472">Membrane</keyword>
<dbReference type="InterPro" id="IPR017588">
    <property type="entry name" value="UacT-like"/>
</dbReference>
<dbReference type="GO" id="GO:0005886">
    <property type="term" value="C:plasma membrane"/>
    <property type="evidence" value="ECO:0007669"/>
    <property type="project" value="UniProtKB-SubCell"/>
</dbReference>
<evidence type="ECO:0000256" key="5">
    <source>
        <dbReference type="ARBA" id="ARBA00022692"/>
    </source>
</evidence>
<feature type="transmembrane region" description="Helical" evidence="8">
    <location>
        <begin position="178"/>
        <end position="195"/>
    </location>
</feature>
<keyword evidence="6 8" id="KW-1133">Transmembrane helix</keyword>
<dbReference type="RefSeq" id="WP_051905715.1">
    <property type="nucleotide sequence ID" value="NZ_FSRN01000001.1"/>
</dbReference>
<comment type="similarity">
    <text evidence="2">Belongs to the nucleobase:cation symporter-2 (NCS2) (TC 2.A.40) family.</text>
</comment>